<evidence type="ECO:0000313" key="2">
    <source>
        <dbReference type="Proteomes" id="UP000271003"/>
    </source>
</evidence>
<proteinExistence type="predicted"/>
<dbReference type="EMBL" id="AP018786">
    <property type="protein sequence ID" value="BBF23545.1"/>
    <property type="molecule type" value="Genomic_DNA"/>
</dbReference>
<sequence length="82" mass="9087">MEASVRRVRDGRQAVCFFGFKEVREQIEEPHGTFGLVAKVEPNGFAVSADMKDDQLCRDELVVLDAENGIPDAHRAVRRGGS</sequence>
<dbReference type="AlphaFoldDB" id="A0A2Z6IAL2"/>
<reference evidence="1 2" key="1">
    <citation type="journal article" date="2018" name="Int. J. Syst. Evol. Microbiol.">
        <title>Mesosutterella multiformis gen. nov., sp. nov., a member of the family Sutterellaceae and Sutterella megalosphaeroides sp. nov., isolated from human faeces.</title>
        <authorList>
            <person name="Sakamoto M."/>
            <person name="Ikeyama N."/>
            <person name="Kunihiro T."/>
            <person name="Iino T."/>
            <person name="Yuki M."/>
            <person name="Ohkuma M."/>
        </authorList>
    </citation>
    <scope>NUCLEOTIDE SEQUENCE [LARGE SCALE GENOMIC DNA]</scope>
    <source>
        <strain evidence="1 2">6FBBBH3</strain>
    </source>
</reference>
<organism evidence="1 2">
    <name type="scientific">Sutterella megalosphaeroides</name>
    <dbReference type="NCBI Taxonomy" id="2494234"/>
    <lineage>
        <taxon>Bacteria</taxon>
        <taxon>Pseudomonadati</taxon>
        <taxon>Pseudomonadota</taxon>
        <taxon>Betaproteobacteria</taxon>
        <taxon>Burkholderiales</taxon>
        <taxon>Sutterellaceae</taxon>
        <taxon>Sutterella</taxon>
    </lineage>
</organism>
<accession>A0A2Z6IAL2</accession>
<dbReference type="Proteomes" id="UP000271003">
    <property type="component" value="Chromosome"/>
</dbReference>
<gene>
    <name evidence="1" type="ORF">SUTMEG_14360</name>
</gene>
<name>A0A2Z6IAL2_9BURK</name>
<evidence type="ECO:0000313" key="1">
    <source>
        <dbReference type="EMBL" id="BBF23545.1"/>
    </source>
</evidence>
<protein>
    <submittedName>
        <fullName evidence="1">Uncharacterized protein</fullName>
    </submittedName>
</protein>
<keyword evidence="2" id="KW-1185">Reference proteome</keyword>
<dbReference type="KEGG" id="sutt:SUTMEG_14360"/>